<dbReference type="Pfam" id="PF04321">
    <property type="entry name" value="RmlD_sub_bind"/>
    <property type="match status" value="1"/>
</dbReference>
<dbReference type="RefSeq" id="WP_307339455.1">
    <property type="nucleotide sequence ID" value="NZ_JAUSUQ010000007.1"/>
</dbReference>
<evidence type="ECO:0000256" key="1">
    <source>
        <dbReference type="ARBA" id="ARBA00010944"/>
    </source>
</evidence>
<dbReference type="CDD" id="cd05254">
    <property type="entry name" value="dTDP_HR_like_SDR_e"/>
    <property type="match status" value="1"/>
</dbReference>
<evidence type="ECO:0000259" key="3">
    <source>
        <dbReference type="Pfam" id="PF04321"/>
    </source>
</evidence>
<dbReference type="Gene3D" id="3.90.25.10">
    <property type="entry name" value="UDP-galactose 4-epimerase, domain 1"/>
    <property type="match status" value="1"/>
</dbReference>
<organism evidence="4 5">
    <name type="scientific">Caldalkalibacillus uzonensis</name>
    <dbReference type="NCBI Taxonomy" id="353224"/>
    <lineage>
        <taxon>Bacteria</taxon>
        <taxon>Bacillati</taxon>
        <taxon>Bacillota</taxon>
        <taxon>Bacilli</taxon>
        <taxon>Bacillales</taxon>
        <taxon>Bacillaceae</taxon>
        <taxon>Caldalkalibacillus</taxon>
    </lineage>
</organism>
<dbReference type="GO" id="GO:0008831">
    <property type="term" value="F:dTDP-4-dehydrorhamnose reductase activity"/>
    <property type="evidence" value="ECO:0007669"/>
    <property type="project" value="UniProtKB-EC"/>
</dbReference>
<protein>
    <recommendedName>
        <fullName evidence="2">dTDP-4-dehydrorhamnose reductase</fullName>
        <ecNumber evidence="2">1.1.1.133</ecNumber>
    </recommendedName>
</protein>
<keyword evidence="2 4" id="KW-0560">Oxidoreductase</keyword>
<dbReference type="EC" id="1.1.1.133" evidence="2"/>
<evidence type="ECO:0000256" key="2">
    <source>
        <dbReference type="RuleBase" id="RU364082"/>
    </source>
</evidence>
<dbReference type="InterPro" id="IPR029903">
    <property type="entry name" value="RmlD-like-bd"/>
</dbReference>
<comment type="similarity">
    <text evidence="1 2">Belongs to the dTDP-4-dehydrorhamnose reductase family.</text>
</comment>
<evidence type="ECO:0000313" key="4">
    <source>
        <dbReference type="EMBL" id="MDQ0339459.1"/>
    </source>
</evidence>
<comment type="pathway">
    <text evidence="2">Carbohydrate biosynthesis; dTDP-L-rhamnose biosynthesis.</text>
</comment>
<comment type="function">
    <text evidence="2">Catalyzes the reduction of dTDP-6-deoxy-L-lyxo-4-hexulose to yield dTDP-L-rhamnose.</text>
</comment>
<dbReference type="InterPro" id="IPR036291">
    <property type="entry name" value="NAD(P)-bd_dom_sf"/>
</dbReference>
<keyword evidence="5" id="KW-1185">Reference proteome</keyword>
<gene>
    <name evidence="4" type="ORF">J2S00_002246</name>
</gene>
<dbReference type="PANTHER" id="PTHR10491:SF4">
    <property type="entry name" value="METHIONINE ADENOSYLTRANSFERASE 2 SUBUNIT BETA"/>
    <property type="match status" value="1"/>
</dbReference>
<dbReference type="PANTHER" id="PTHR10491">
    <property type="entry name" value="DTDP-4-DEHYDRORHAMNOSE REDUCTASE"/>
    <property type="match status" value="1"/>
</dbReference>
<feature type="domain" description="RmlD-like substrate binding" evidence="3">
    <location>
        <begin position="4"/>
        <end position="279"/>
    </location>
</feature>
<reference evidence="4 5" key="1">
    <citation type="submission" date="2023-07" db="EMBL/GenBank/DDBJ databases">
        <title>Genomic Encyclopedia of Type Strains, Phase IV (KMG-IV): sequencing the most valuable type-strain genomes for metagenomic binning, comparative biology and taxonomic classification.</title>
        <authorList>
            <person name="Goeker M."/>
        </authorList>
    </citation>
    <scope>NUCLEOTIDE SEQUENCE [LARGE SCALE GENOMIC DNA]</scope>
    <source>
        <strain evidence="4 5">DSM 17740</strain>
    </source>
</reference>
<proteinExistence type="inferred from homology"/>
<dbReference type="Gene3D" id="3.40.50.720">
    <property type="entry name" value="NAD(P)-binding Rossmann-like Domain"/>
    <property type="match status" value="1"/>
</dbReference>
<evidence type="ECO:0000313" key="5">
    <source>
        <dbReference type="Proteomes" id="UP001232445"/>
    </source>
</evidence>
<dbReference type="InterPro" id="IPR005913">
    <property type="entry name" value="dTDP_dehydrorham_reduct"/>
</dbReference>
<dbReference type="Proteomes" id="UP001232445">
    <property type="component" value="Unassembled WGS sequence"/>
</dbReference>
<accession>A0ABU0CSQ9</accession>
<dbReference type="SUPFAM" id="SSF51735">
    <property type="entry name" value="NAD(P)-binding Rossmann-fold domains"/>
    <property type="match status" value="1"/>
</dbReference>
<dbReference type="NCBIfam" id="TIGR01214">
    <property type="entry name" value="rmlD"/>
    <property type="match status" value="1"/>
</dbReference>
<name>A0ABU0CSQ9_9BACI</name>
<dbReference type="EMBL" id="JAUSUQ010000007">
    <property type="protein sequence ID" value="MDQ0339459.1"/>
    <property type="molecule type" value="Genomic_DNA"/>
</dbReference>
<comment type="caution">
    <text evidence="4">The sequence shown here is derived from an EMBL/GenBank/DDBJ whole genome shotgun (WGS) entry which is preliminary data.</text>
</comment>
<keyword evidence="2" id="KW-0521">NADP</keyword>
<sequence length="285" mass="32360">MNKKVLVTGANGQLGYDMIKVFNSKEFDVVGFGKSELNVANQDLVNEIIYNVKPDIVIHCAAYTNVDQAETEPNKAFLVNAIGARNIAVATERFGAKLVYISTDYVFDGQKKEPYHEFDQPCPINIYGKSKLAGEQYVRDFHSRYFIVRTSWVYGKNGNNFVKTMLKLAKEKKALKVVNDQKGCPTYTVDLANVILELVRSEKYGIYHVTNSGSCTWYEFANTIFEHANINVNVEACTTKDFPRPAMRPANSILDHLSLRLNGYKEVRHWKDALQDFLFTVKSEV</sequence>